<dbReference type="Proteomes" id="UP001044222">
    <property type="component" value="Chromosome 10"/>
</dbReference>
<sequence>MSGVDFYDVSYTPSTQVMNEVLEILTTDEELVPSLPTNPQTPEQVRINPAEESKAYRHLHLFESESHLFEQRLAVLKESEYRLAEQRLKVFQTIFEKY</sequence>
<proteinExistence type="predicted"/>
<protein>
    <submittedName>
        <fullName evidence="1">Uncharacterized protein</fullName>
    </submittedName>
</protein>
<dbReference type="EMBL" id="JAFIRN010000010">
    <property type="protein sequence ID" value="KAG5840911.1"/>
    <property type="molecule type" value="Genomic_DNA"/>
</dbReference>
<reference evidence="1" key="1">
    <citation type="submission" date="2021-01" db="EMBL/GenBank/DDBJ databases">
        <title>A chromosome-scale assembly of European eel, Anguilla anguilla.</title>
        <authorList>
            <person name="Henkel C."/>
            <person name="Jong-Raadsen S.A."/>
            <person name="Dufour S."/>
            <person name="Weltzien F.-A."/>
            <person name="Palstra A.P."/>
            <person name="Pelster B."/>
            <person name="Spaink H.P."/>
            <person name="Van Den Thillart G.E."/>
            <person name="Jansen H."/>
            <person name="Zahm M."/>
            <person name="Klopp C."/>
            <person name="Cedric C."/>
            <person name="Louis A."/>
            <person name="Berthelot C."/>
            <person name="Parey E."/>
            <person name="Roest Crollius H."/>
            <person name="Montfort J."/>
            <person name="Robinson-Rechavi M."/>
            <person name="Bucao C."/>
            <person name="Bouchez O."/>
            <person name="Gislard M."/>
            <person name="Lluch J."/>
            <person name="Milhes M."/>
            <person name="Lampietro C."/>
            <person name="Lopez Roques C."/>
            <person name="Donnadieu C."/>
            <person name="Braasch I."/>
            <person name="Desvignes T."/>
            <person name="Postlethwait J."/>
            <person name="Bobe J."/>
            <person name="Guiguen Y."/>
            <person name="Dirks R."/>
        </authorList>
    </citation>
    <scope>NUCLEOTIDE SEQUENCE</scope>
    <source>
        <strain evidence="1">Tag_6206</strain>
        <tissue evidence="1">Liver</tissue>
    </source>
</reference>
<accession>A0A9D3RT03</accession>
<name>A0A9D3RT03_ANGAN</name>
<organism evidence="1 2">
    <name type="scientific">Anguilla anguilla</name>
    <name type="common">European freshwater eel</name>
    <name type="synonym">Muraena anguilla</name>
    <dbReference type="NCBI Taxonomy" id="7936"/>
    <lineage>
        <taxon>Eukaryota</taxon>
        <taxon>Metazoa</taxon>
        <taxon>Chordata</taxon>
        <taxon>Craniata</taxon>
        <taxon>Vertebrata</taxon>
        <taxon>Euteleostomi</taxon>
        <taxon>Actinopterygii</taxon>
        <taxon>Neopterygii</taxon>
        <taxon>Teleostei</taxon>
        <taxon>Anguilliformes</taxon>
        <taxon>Anguillidae</taxon>
        <taxon>Anguilla</taxon>
    </lineage>
</organism>
<evidence type="ECO:0000313" key="1">
    <source>
        <dbReference type="EMBL" id="KAG5840911.1"/>
    </source>
</evidence>
<dbReference type="AlphaFoldDB" id="A0A9D3RT03"/>
<evidence type="ECO:0000313" key="2">
    <source>
        <dbReference type="Proteomes" id="UP001044222"/>
    </source>
</evidence>
<keyword evidence="2" id="KW-1185">Reference proteome</keyword>
<gene>
    <name evidence="1" type="ORF">ANANG_G00193840</name>
</gene>
<comment type="caution">
    <text evidence="1">The sequence shown here is derived from an EMBL/GenBank/DDBJ whole genome shotgun (WGS) entry which is preliminary data.</text>
</comment>